<accession>A0A7Z0SNC3</accession>
<dbReference type="SUPFAM" id="SSF55681">
    <property type="entry name" value="Class II aaRS and biotin synthetases"/>
    <property type="match status" value="1"/>
</dbReference>
<dbReference type="Gene3D" id="1.10.10.10">
    <property type="entry name" value="Winged helix-like DNA-binding domain superfamily/Winged helix DNA-binding domain"/>
    <property type="match status" value="1"/>
</dbReference>
<protein>
    <recommendedName>
        <fullName evidence="2">Bifunctional ligase/repressor BirA</fullName>
    </recommendedName>
    <alternativeName>
        <fullName evidence="2">Biotin operon repressor</fullName>
    </alternativeName>
    <alternativeName>
        <fullName evidence="2">Biotin--[acetyl-CoA-carboxylase] ligase</fullName>
        <ecNumber evidence="2">6.3.4.15</ecNumber>
    </alternativeName>
    <alternativeName>
        <fullName evidence="2">Biotin--protein ligase</fullName>
    </alternativeName>
    <alternativeName>
        <fullName evidence="2">Biotin-[acetyl-CoA carboxylase] synthetase</fullName>
    </alternativeName>
</protein>
<dbReference type="GO" id="GO:0004077">
    <property type="term" value="F:biotin--[biotin carboxyl-carrier protein] ligase activity"/>
    <property type="evidence" value="ECO:0007669"/>
    <property type="project" value="UniProtKB-UniRule"/>
</dbReference>
<dbReference type="NCBIfam" id="TIGR00121">
    <property type="entry name" value="birA_ligase"/>
    <property type="match status" value="1"/>
</dbReference>
<dbReference type="GO" id="GO:0005737">
    <property type="term" value="C:cytoplasm"/>
    <property type="evidence" value="ECO:0007669"/>
    <property type="project" value="TreeGrafter"/>
</dbReference>
<keyword evidence="5" id="KW-1185">Reference proteome</keyword>
<dbReference type="PANTHER" id="PTHR12835:SF5">
    <property type="entry name" value="BIOTIN--PROTEIN LIGASE"/>
    <property type="match status" value="1"/>
</dbReference>
<dbReference type="SUPFAM" id="SSF50037">
    <property type="entry name" value="C-terminal domain of transcriptional repressors"/>
    <property type="match status" value="1"/>
</dbReference>
<feature type="DNA-binding region" description="H-T-H motif" evidence="2">
    <location>
        <begin position="18"/>
        <end position="37"/>
    </location>
</feature>
<dbReference type="Pfam" id="PF03099">
    <property type="entry name" value="BPL_LplA_LipB"/>
    <property type="match status" value="1"/>
</dbReference>
<dbReference type="Pfam" id="PF08279">
    <property type="entry name" value="HTH_11"/>
    <property type="match status" value="1"/>
</dbReference>
<evidence type="ECO:0000313" key="4">
    <source>
        <dbReference type="EMBL" id="NYT71409.1"/>
    </source>
</evidence>
<name>A0A7Z0SNC3_9GAMM</name>
<dbReference type="InterPro" id="IPR004408">
    <property type="entry name" value="Biotin_CoA_COase_ligase"/>
</dbReference>
<dbReference type="AlphaFoldDB" id="A0A7Z0SNC3"/>
<feature type="binding site" evidence="2">
    <location>
        <begin position="91"/>
        <end position="93"/>
    </location>
    <ligand>
        <name>biotin</name>
        <dbReference type="ChEBI" id="CHEBI:57586"/>
    </ligand>
</feature>
<dbReference type="EMBL" id="JACCGK010000002">
    <property type="protein sequence ID" value="NYT71409.1"/>
    <property type="molecule type" value="Genomic_DNA"/>
</dbReference>
<feature type="binding site" evidence="2">
    <location>
        <position position="115"/>
    </location>
    <ligand>
        <name>biotin</name>
        <dbReference type="ChEBI" id="CHEBI:57586"/>
    </ligand>
</feature>
<feature type="domain" description="BPL/LPL catalytic" evidence="3">
    <location>
        <begin position="75"/>
        <end position="265"/>
    </location>
</feature>
<dbReference type="SUPFAM" id="SSF46785">
    <property type="entry name" value="Winged helix' DNA-binding domain"/>
    <property type="match status" value="1"/>
</dbReference>
<dbReference type="PROSITE" id="PS51733">
    <property type="entry name" value="BPL_LPL_CATALYTIC"/>
    <property type="match status" value="1"/>
</dbReference>
<dbReference type="Proteomes" id="UP000520876">
    <property type="component" value="Unassembled WGS sequence"/>
</dbReference>
<comment type="caution">
    <text evidence="2">Lacks conserved residue(s) required for the propagation of feature annotation.</text>
</comment>
<dbReference type="CDD" id="cd00090">
    <property type="entry name" value="HTH_ARSR"/>
    <property type="match status" value="1"/>
</dbReference>
<keyword evidence="1 2" id="KW-0436">Ligase</keyword>
<feature type="binding site" evidence="2">
    <location>
        <begin position="119"/>
        <end position="121"/>
    </location>
    <ligand>
        <name>biotin</name>
        <dbReference type="ChEBI" id="CHEBI:57586"/>
    </ligand>
</feature>
<dbReference type="EC" id="6.3.4.15" evidence="2"/>
<gene>
    <name evidence="2" type="primary">birA</name>
    <name evidence="4" type="ORF">HZU72_03095</name>
</gene>
<keyword evidence="2" id="KW-0805">Transcription regulation</keyword>
<comment type="catalytic activity">
    <reaction evidence="2">
        <text>biotin + L-lysyl-[protein] + ATP = N(6)-biotinyl-L-lysyl-[protein] + AMP + diphosphate + H(+)</text>
        <dbReference type="Rhea" id="RHEA:11756"/>
        <dbReference type="Rhea" id="RHEA-COMP:9752"/>
        <dbReference type="Rhea" id="RHEA-COMP:10505"/>
        <dbReference type="ChEBI" id="CHEBI:15378"/>
        <dbReference type="ChEBI" id="CHEBI:29969"/>
        <dbReference type="ChEBI" id="CHEBI:30616"/>
        <dbReference type="ChEBI" id="CHEBI:33019"/>
        <dbReference type="ChEBI" id="CHEBI:57586"/>
        <dbReference type="ChEBI" id="CHEBI:83144"/>
        <dbReference type="ChEBI" id="CHEBI:456215"/>
        <dbReference type="EC" id="6.3.4.15"/>
    </reaction>
</comment>
<dbReference type="GO" id="GO:0006355">
    <property type="term" value="P:regulation of DNA-templated transcription"/>
    <property type="evidence" value="ECO:0007669"/>
    <property type="project" value="UniProtKB-UniRule"/>
</dbReference>
<keyword evidence="2" id="KW-0547">Nucleotide-binding</keyword>
<dbReference type="Gene3D" id="2.30.30.100">
    <property type="match status" value="1"/>
</dbReference>
<dbReference type="InterPro" id="IPR036388">
    <property type="entry name" value="WH-like_DNA-bd_sf"/>
</dbReference>
<keyword evidence="2" id="KW-0804">Transcription</keyword>
<sequence length="331" mass="35979">MTIGNLMRLLSDGEVHSGEQLGETLGISRAAVWKQLKKLEALGVEVVAVKGRGYQLAQRLEPLEGAKIVERLPAQARHHLARLFVEDQLPSSNEYLRQRFEQGAGHGEVCLVELQTAGRGRRGRVWSTPWGQSLMLSLGWRFESGIAVLEGLSLAVGVVVAQVLEQHDVVPKLKWPNDILLSEQGDGPGDELGKLAGILIEVTGDAAGPCEVVIGMGMNLWLPAAQRAAIDQPVAALFERLPDISRNQLASDVVSGLLAMLADFEQHGFAAWRDAWNQRHAYAGLPIRVIQGQQTSDAIAGEVDESGNLWVAENGHSRRLAGGEISVRRRL</sequence>
<dbReference type="InterPro" id="IPR030855">
    <property type="entry name" value="Bifunct_BirA"/>
</dbReference>
<dbReference type="InterPro" id="IPR013196">
    <property type="entry name" value="HTH_11"/>
</dbReference>
<dbReference type="GO" id="GO:0005524">
    <property type="term" value="F:ATP binding"/>
    <property type="evidence" value="ECO:0007669"/>
    <property type="project" value="UniProtKB-UniRule"/>
</dbReference>
<dbReference type="RefSeq" id="WP_180090418.1">
    <property type="nucleotide sequence ID" value="NZ_CAXAZJ010000008.1"/>
</dbReference>
<evidence type="ECO:0000256" key="2">
    <source>
        <dbReference type="HAMAP-Rule" id="MF_00978"/>
    </source>
</evidence>
<evidence type="ECO:0000259" key="3">
    <source>
        <dbReference type="PROSITE" id="PS51733"/>
    </source>
</evidence>
<dbReference type="InterPro" id="IPR036390">
    <property type="entry name" value="WH_DNA-bd_sf"/>
</dbReference>
<dbReference type="HAMAP" id="MF_00978">
    <property type="entry name" value="Bifunct_BirA"/>
    <property type="match status" value="1"/>
</dbReference>
<keyword evidence="2" id="KW-0678">Repressor</keyword>
<dbReference type="InterPro" id="IPR011991">
    <property type="entry name" value="ArsR-like_HTH"/>
</dbReference>
<evidence type="ECO:0000313" key="5">
    <source>
        <dbReference type="Proteomes" id="UP000520876"/>
    </source>
</evidence>
<dbReference type="InterPro" id="IPR045864">
    <property type="entry name" value="aa-tRNA-synth_II/BPL/LPL"/>
</dbReference>
<organism evidence="4 5">
    <name type="scientific">Vreelandella sedimenti</name>
    <dbReference type="NCBI Taxonomy" id="2729618"/>
    <lineage>
        <taxon>Bacteria</taxon>
        <taxon>Pseudomonadati</taxon>
        <taxon>Pseudomonadota</taxon>
        <taxon>Gammaproteobacteria</taxon>
        <taxon>Oceanospirillales</taxon>
        <taxon>Halomonadaceae</taxon>
        <taxon>Vreelandella</taxon>
    </lineage>
</organism>
<keyword evidence="2" id="KW-0238">DNA-binding</keyword>
<keyword evidence="2" id="KW-0092">Biotin</keyword>
<evidence type="ECO:0000256" key="1">
    <source>
        <dbReference type="ARBA" id="ARBA00022598"/>
    </source>
</evidence>
<keyword evidence="2" id="KW-0067">ATP-binding</keyword>
<comment type="caution">
    <text evidence="4">The sequence shown here is derived from an EMBL/GenBank/DDBJ whole genome shotgun (WGS) entry which is preliminary data.</text>
</comment>
<dbReference type="InterPro" id="IPR004143">
    <property type="entry name" value="BPL_LPL_catalytic"/>
</dbReference>
<dbReference type="Gene3D" id="3.30.930.10">
    <property type="entry name" value="Bira Bifunctional Protein, Domain 2"/>
    <property type="match status" value="1"/>
</dbReference>
<comment type="similarity">
    <text evidence="2">Belongs to the biotin--protein ligase family.</text>
</comment>
<comment type="function">
    <text evidence="2">Acts both as a biotin--[acetyl-CoA-carboxylase] ligase and a biotin-operon repressor. In the presence of ATP, BirA activates biotin to form the BirA-biotinyl-5'-adenylate (BirA-bio-5'-AMP or holoBirA) complex. HoloBirA can either transfer the biotinyl moiety to the biotin carboxyl carrier protein (BCCP) subunit of acetyl-CoA carboxylase, or bind to the biotin operator site and inhibit transcription of the operon.</text>
</comment>
<reference evidence="4 5" key="1">
    <citation type="submission" date="2020-07" db="EMBL/GenBank/DDBJ databases">
        <title>Halomonas sp. QX-2 draft genome sequence.</title>
        <authorList>
            <person name="Qiu X."/>
        </authorList>
    </citation>
    <scope>NUCLEOTIDE SEQUENCE [LARGE SCALE GENOMIC DNA]</scope>
    <source>
        <strain evidence="4 5">QX-2</strain>
    </source>
</reference>
<dbReference type="CDD" id="cd16442">
    <property type="entry name" value="BPL"/>
    <property type="match status" value="1"/>
</dbReference>
<proteinExistence type="inferred from homology"/>
<dbReference type="GO" id="GO:0003677">
    <property type="term" value="F:DNA binding"/>
    <property type="evidence" value="ECO:0007669"/>
    <property type="project" value="UniProtKB-UniRule"/>
</dbReference>
<dbReference type="InterPro" id="IPR008988">
    <property type="entry name" value="Transcriptional_repressor_C"/>
</dbReference>
<dbReference type="PANTHER" id="PTHR12835">
    <property type="entry name" value="BIOTIN PROTEIN LIGASE"/>
    <property type="match status" value="1"/>
</dbReference>